<proteinExistence type="predicted"/>
<sequence>MAAGYMGRDRVPISGIVWKTRRPDREYTIIRAFENERLRVTAEWYGAITNGAAIPHVQRKPFRLLVINIITTDGEGRALERPLRMSDRTASREFRFEHELIDAYEEDILVRFGGCEWLPSSDWQSGRQFVERGQPSRSTCAGRGRRARYGRGCRRNRWKLVVTAVDFVWGAIL</sequence>
<keyword evidence="2" id="KW-1185">Reference proteome</keyword>
<dbReference type="AlphaFoldDB" id="A0A1B4FM58"/>
<dbReference type="EMBL" id="CP013387">
    <property type="protein sequence ID" value="AOJ04746.1"/>
    <property type="molecule type" value="Genomic_DNA"/>
</dbReference>
<evidence type="ECO:0000313" key="1">
    <source>
        <dbReference type="EMBL" id="AOJ04746.1"/>
    </source>
</evidence>
<accession>A0A1B4FM58</accession>
<dbReference type="Proteomes" id="UP000062519">
    <property type="component" value="Chromosome 2"/>
</dbReference>
<evidence type="ECO:0000313" key="2">
    <source>
        <dbReference type="Proteomes" id="UP000062519"/>
    </source>
</evidence>
<organism evidence="1 2">
    <name type="scientific">Burkholderia mayonis</name>
    <dbReference type="NCBI Taxonomy" id="1385591"/>
    <lineage>
        <taxon>Bacteria</taxon>
        <taxon>Pseudomonadati</taxon>
        <taxon>Pseudomonadota</taxon>
        <taxon>Betaproteobacteria</taxon>
        <taxon>Burkholderiales</taxon>
        <taxon>Burkholderiaceae</taxon>
        <taxon>Burkholderia</taxon>
        <taxon>pseudomallei group</taxon>
    </lineage>
</organism>
<reference evidence="1 2" key="1">
    <citation type="submission" date="2015-12" db="EMBL/GenBank/DDBJ databases">
        <title>Diversity of Burkholderia near neighbor genomes.</title>
        <authorList>
            <person name="Sahl J."/>
            <person name="Wagner D."/>
            <person name="Keim P."/>
        </authorList>
    </citation>
    <scope>NUCLEOTIDE SEQUENCE [LARGE SCALE GENOMIC DNA]</scope>
    <source>
        <strain evidence="1 2">BDU6</strain>
    </source>
</reference>
<protein>
    <submittedName>
        <fullName evidence="1">Uncharacterized protein</fullName>
    </submittedName>
</protein>
<dbReference type="KEGG" id="buu:WS70_23560"/>
<name>A0A1B4FM58_9BURK</name>
<dbReference type="RefSeq" id="WP_059598377.1">
    <property type="nucleotide sequence ID" value="NZ_CP013387.1"/>
</dbReference>
<gene>
    <name evidence="1" type="ORF">WS70_23560</name>
</gene>